<dbReference type="PANTHER" id="PTHR43861">
    <property type="entry name" value="TRANS-ACONITATE 2-METHYLTRANSFERASE-RELATED"/>
    <property type="match status" value="1"/>
</dbReference>
<protein>
    <recommendedName>
        <fullName evidence="1">Methyltransferase type 11 domain-containing protein</fullName>
    </recommendedName>
</protein>
<dbReference type="STRING" id="1798661.A3D65_05100"/>
<evidence type="ECO:0000313" key="3">
    <source>
        <dbReference type="Proteomes" id="UP000177996"/>
    </source>
</evidence>
<dbReference type="Gene3D" id="3.40.50.150">
    <property type="entry name" value="Vaccinia Virus protein VP39"/>
    <property type="match status" value="1"/>
</dbReference>
<evidence type="ECO:0000313" key="2">
    <source>
        <dbReference type="EMBL" id="OGZ08597.1"/>
    </source>
</evidence>
<gene>
    <name evidence="2" type="ORF">A3D65_05100</name>
</gene>
<name>A0A1G2D4Y6_9BACT</name>
<reference evidence="2 3" key="1">
    <citation type="journal article" date="2016" name="Nat. Commun.">
        <title>Thousands of microbial genomes shed light on interconnected biogeochemical processes in an aquifer system.</title>
        <authorList>
            <person name="Anantharaman K."/>
            <person name="Brown C.T."/>
            <person name="Hug L.A."/>
            <person name="Sharon I."/>
            <person name="Castelle C.J."/>
            <person name="Probst A.J."/>
            <person name="Thomas B.C."/>
            <person name="Singh A."/>
            <person name="Wilkins M.J."/>
            <person name="Karaoz U."/>
            <person name="Brodie E.L."/>
            <person name="Williams K.H."/>
            <person name="Hubbard S.S."/>
            <person name="Banfield J.F."/>
        </authorList>
    </citation>
    <scope>NUCLEOTIDE SEQUENCE [LARGE SCALE GENOMIC DNA]</scope>
</reference>
<sequence>MKKPRTASASWGGVADWYQKHLKTPDTYHEKVILPNLLRLVEPQRGDTILDLACGKGYFTRAFAAKGAAVTGLDISPELISIAQKKAASGVTYKVCGAEDLSPFKNEYFNKAVIVLAIQNIEHVQKVFGEVSRVTKKDGALHVVMNHPAFRIPKQSAWAYDEKLRLQYRRVDQYLSESRAQIDMHPGMKDSPQTLSFHRPLQYYVKALVKSGFVIDRFEEWISHKASDSGPRAQAENRARKEIPLFLYIRARKM</sequence>
<dbReference type="SUPFAM" id="SSF53335">
    <property type="entry name" value="S-adenosyl-L-methionine-dependent methyltransferases"/>
    <property type="match status" value="1"/>
</dbReference>
<dbReference type="Pfam" id="PF08241">
    <property type="entry name" value="Methyltransf_11"/>
    <property type="match status" value="1"/>
</dbReference>
<comment type="caution">
    <text evidence="2">The sequence shown here is derived from an EMBL/GenBank/DDBJ whole genome shotgun (WGS) entry which is preliminary data.</text>
</comment>
<feature type="domain" description="Methyltransferase type 11" evidence="1">
    <location>
        <begin position="50"/>
        <end position="141"/>
    </location>
</feature>
<evidence type="ECO:0000259" key="1">
    <source>
        <dbReference type="Pfam" id="PF08241"/>
    </source>
</evidence>
<dbReference type="GO" id="GO:0008757">
    <property type="term" value="F:S-adenosylmethionine-dependent methyltransferase activity"/>
    <property type="evidence" value="ECO:0007669"/>
    <property type="project" value="InterPro"/>
</dbReference>
<dbReference type="CDD" id="cd02440">
    <property type="entry name" value="AdoMet_MTases"/>
    <property type="match status" value="1"/>
</dbReference>
<dbReference type="InterPro" id="IPR013216">
    <property type="entry name" value="Methyltransf_11"/>
</dbReference>
<dbReference type="AlphaFoldDB" id="A0A1G2D4Y6"/>
<proteinExistence type="predicted"/>
<accession>A0A1G2D4Y6</accession>
<dbReference type="Proteomes" id="UP000177996">
    <property type="component" value="Unassembled WGS sequence"/>
</dbReference>
<dbReference type="InterPro" id="IPR029063">
    <property type="entry name" value="SAM-dependent_MTases_sf"/>
</dbReference>
<dbReference type="EMBL" id="MHLL01000032">
    <property type="protein sequence ID" value="OGZ08597.1"/>
    <property type="molecule type" value="Genomic_DNA"/>
</dbReference>
<dbReference type="PANTHER" id="PTHR43861:SF1">
    <property type="entry name" value="TRANS-ACONITATE 2-METHYLTRANSFERASE"/>
    <property type="match status" value="1"/>
</dbReference>
<organism evidence="2 3">
    <name type="scientific">Candidatus Lloydbacteria bacterium RIFCSPHIGHO2_02_FULL_50_13</name>
    <dbReference type="NCBI Taxonomy" id="1798661"/>
    <lineage>
        <taxon>Bacteria</taxon>
        <taxon>Candidatus Lloydiibacteriota</taxon>
    </lineage>
</organism>